<evidence type="ECO:0000256" key="1">
    <source>
        <dbReference type="SAM" id="Coils"/>
    </source>
</evidence>
<feature type="compositionally biased region" description="Basic and acidic residues" evidence="2">
    <location>
        <begin position="559"/>
        <end position="575"/>
    </location>
</feature>
<feature type="compositionally biased region" description="Low complexity" evidence="2">
    <location>
        <begin position="581"/>
        <end position="590"/>
    </location>
</feature>
<dbReference type="PANTHER" id="PTHR19321:SF41">
    <property type="entry name" value="FASCETTO-RELATED"/>
    <property type="match status" value="1"/>
</dbReference>
<dbReference type="InterPro" id="IPR007145">
    <property type="entry name" value="MAP65_Ase1_PRC1"/>
</dbReference>
<feature type="region of interest" description="Disordered" evidence="2">
    <location>
        <begin position="559"/>
        <end position="590"/>
    </location>
</feature>
<evidence type="ECO:0008006" key="4">
    <source>
        <dbReference type="Google" id="ProtNLM"/>
    </source>
</evidence>
<accession>A0A0B6ZUY5</accession>
<keyword evidence="1" id="KW-0175">Coiled coil</keyword>
<reference evidence="3" key="1">
    <citation type="submission" date="2014-12" db="EMBL/GenBank/DDBJ databases">
        <title>Insight into the proteome of Arion vulgaris.</title>
        <authorList>
            <person name="Aradska J."/>
            <person name="Bulat T."/>
            <person name="Smidak R."/>
            <person name="Sarate P."/>
            <person name="Gangsoo J."/>
            <person name="Sialana F."/>
            <person name="Bilban M."/>
            <person name="Lubec G."/>
        </authorList>
    </citation>
    <scope>NUCLEOTIDE SEQUENCE</scope>
    <source>
        <tissue evidence="3">Skin</tissue>
    </source>
</reference>
<dbReference type="AlphaFoldDB" id="A0A0B6ZUY5"/>
<proteinExistence type="predicted"/>
<evidence type="ECO:0000256" key="2">
    <source>
        <dbReference type="SAM" id="MobiDB-lite"/>
    </source>
</evidence>
<dbReference type="PANTHER" id="PTHR19321">
    <property type="entry name" value="PROTEIN REGULATOR OF CYTOKINESIS 1 PRC1-RELATED"/>
    <property type="match status" value="1"/>
</dbReference>
<dbReference type="GO" id="GO:0008017">
    <property type="term" value="F:microtubule binding"/>
    <property type="evidence" value="ECO:0007669"/>
    <property type="project" value="InterPro"/>
</dbReference>
<dbReference type="GO" id="GO:1990023">
    <property type="term" value="C:mitotic spindle midzone"/>
    <property type="evidence" value="ECO:0007669"/>
    <property type="project" value="TreeGrafter"/>
</dbReference>
<evidence type="ECO:0000313" key="3">
    <source>
        <dbReference type="EMBL" id="CEK72383.1"/>
    </source>
</evidence>
<sequence>MDGNSNTSPSREQTQSACYKVIESSIRGLYHIWDKMGIDESQKKSRGDTAVAHVNNLMQHMVNEEEALMNQFAKTIDDFTEKLEQLCTELSLPQIKMSAGLTMVQKEKLLRSKVESMAKEKKDRLAKYNTLHSSDQHLCEILSVTPFYIPSGTVPSLEQLKELEKHVSQSQTEKDKRFSEFVSTKKKIIELYNGLECDPDTSFGRELMCEDDEHFSLSVKNMDNLKRLYDEMVQKDHIMKRETDDLWDCLKALWNRLETPDIDREGFGHNLRGHGEKVMSSLKTEIQACELLKFQNLRRFVEGIRNELISWWDKCYFSKEQRARFTAYKEEYTEEVLLVHEIELKTVRQYYNTHRDLLEKIARREEYFQNMIVFEEKASDPNRFFNDRGGKLLQEEKARKKLMKELPKVEEEVNEAILKWELDNHKDFLVDGLKFPEYVKNQWENFQLQKEEQKQTRLKARAKQTQDEMLYGSKSVSQTPNKRRLPVTVTPLKTPLKVRKMNDMLKTPNTTSKLPNLSRFQHSTIMHSPFVRQPLYTPKTPHNSSVKKRRSVRLMKKAATERKINNSQHRSRDMFSHTTVSSDGHSSSALASHGSYNDFASGIREPNCRSSVVPSALFANKR</sequence>
<gene>
    <name evidence="3" type="primary">ORF82177</name>
</gene>
<name>A0A0B6ZUY5_9EUPU</name>
<dbReference type="GO" id="GO:0051256">
    <property type="term" value="P:mitotic spindle midzone assembly"/>
    <property type="evidence" value="ECO:0007669"/>
    <property type="project" value="TreeGrafter"/>
</dbReference>
<protein>
    <recommendedName>
        <fullName evidence="4">Protein regulator of cytokinesis 1</fullName>
    </recommendedName>
</protein>
<dbReference type="Pfam" id="PF03999">
    <property type="entry name" value="MAP65_ASE1"/>
    <property type="match status" value="1"/>
</dbReference>
<dbReference type="EMBL" id="HACG01025518">
    <property type="protein sequence ID" value="CEK72383.1"/>
    <property type="molecule type" value="Transcribed_RNA"/>
</dbReference>
<dbReference type="GO" id="GO:0005737">
    <property type="term" value="C:cytoplasm"/>
    <property type="evidence" value="ECO:0007669"/>
    <property type="project" value="TreeGrafter"/>
</dbReference>
<feature type="coiled-coil region" evidence="1">
    <location>
        <begin position="392"/>
        <end position="419"/>
    </location>
</feature>
<feature type="region of interest" description="Disordered" evidence="2">
    <location>
        <begin position="533"/>
        <end position="552"/>
    </location>
</feature>
<dbReference type="Gene3D" id="1.20.58.1520">
    <property type="match status" value="1"/>
</dbReference>
<organism evidence="3">
    <name type="scientific">Arion vulgaris</name>
    <dbReference type="NCBI Taxonomy" id="1028688"/>
    <lineage>
        <taxon>Eukaryota</taxon>
        <taxon>Metazoa</taxon>
        <taxon>Spiralia</taxon>
        <taxon>Lophotrochozoa</taxon>
        <taxon>Mollusca</taxon>
        <taxon>Gastropoda</taxon>
        <taxon>Heterobranchia</taxon>
        <taxon>Euthyneura</taxon>
        <taxon>Panpulmonata</taxon>
        <taxon>Eupulmonata</taxon>
        <taxon>Stylommatophora</taxon>
        <taxon>Helicina</taxon>
        <taxon>Arionoidea</taxon>
        <taxon>Arionidae</taxon>
        <taxon>Arion</taxon>
    </lineage>
</organism>